<evidence type="ECO:0000313" key="1">
    <source>
        <dbReference type="EMBL" id="MDI2090791.1"/>
    </source>
</evidence>
<sequence>MIMIQGEDAIIQIDVKDISNDLGGVVSYDYYIDCELLYKRENVFFVSKDIRIFYLQLKSLYLGLKDLVSNTVDAYYLESERNIISIGFFKDQYSSDFLLNFHFYLEWESETSLKSKMRISTEQIRDFANEIRHLVLNFENNI</sequence>
<accession>A0ABT6Q2K0</accession>
<reference evidence="1" key="1">
    <citation type="submission" date="2023-05" db="EMBL/GenBank/DDBJ databases">
        <title>Whole genome sequence of Commensalibacter sp.</title>
        <authorList>
            <person name="Charoenyingcharoen P."/>
            <person name="Yukphan P."/>
        </authorList>
    </citation>
    <scope>NUCLEOTIDE SEQUENCE</scope>
    <source>
        <strain evidence="1">TBRC 16381</strain>
    </source>
</reference>
<keyword evidence="2" id="KW-1185">Reference proteome</keyword>
<dbReference type="EMBL" id="JASBAO010000001">
    <property type="protein sequence ID" value="MDI2090791.1"/>
    <property type="molecule type" value="Genomic_DNA"/>
</dbReference>
<organism evidence="1 2">
    <name type="scientific">Commensalibacter oyaizuii</name>
    <dbReference type="NCBI Taxonomy" id="3043873"/>
    <lineage>
        <taxon>Bacteria</taxon>
        <taxon>Pseudomonadati</taxon>
        <taxon>Pseudomonadota</taxon>
        <taxon>Alphaproteobacteria</taxon>
        <taxon>Acetobacterales</taxon>
        <taxon>Acetobacteraceae</taxon>
    </lineage>
</organism>
<protein>
    <submittedName>
        <fullName evidence="1">Uncharacterized protein</fullName>
    </submittedName>
</protein>
<dbReference type="RefSeq" id="WP_281447912.1">
    <property type="nucleotide sequence ID" value="NZ_JASBAO010000001.1"/>
</dbReference>
<proteinExistence type="predicted"/>
<dbReference type="Proteomes" id="UP001431634">
    <property type="component" value="Unassembled WGS sequence"/>
</dbReference>
<name>A0ABT6Q2K0_9PROT</name>
<comment type="caution">
    <text evidence="1">The sequence shown here is derived from an EMBL/GenBank/DDBJ whole genome shotgun (WGS) entry which is preliminary data.</text>
</comment>
<gene>
    <name evidence="1" type="ORF">QJV27_05280</name>
</gene>
<evidence type="ECO:0000313" key="2">
    <source>
        <dbReference type="Proteomes" id="UP001431634"/>
    </source>
</evidence>